<keyword evidence="4" id="KW-1185">Reference proteome</keyword>
<comment type="caution">
    <text evidence="3">The sequence shown here is derived from an EMBL/GenBank/DDBJ whole genome shotgun (WGS) entry which is preliminary data.</text>
</comment>
<dbReference type="SUPFAM" id="SSF82771">
    <property type="entry name" value="GIY-YIG endonuclease"/>
    <property type="match status" value="1"/>
</dbReference>
<proteinExistence type="inferred from homology"/>
<dbReference type="InterPro" id="IPR035901">
    <property type="entry name" value="GIY-YIG_endonuc_sf"/>
</dbReference>
<gene>
    <name evidence="3" type="ORF">HNP32_002131</name>
</gene>
<evidence type="ECO:0000313" key="3">
    <source>
        <dbReference type="EMBL" id="MBB4798387.1"/>
    </source>
</evidence>
<sequence>MAFFTYIVASGRNGALYTGSTDDIVERTSQHREKVFRGFSAKYGCAVLVWYELHPTRHDAFIRERQIKKWNRVWKLELIERANPGWRDLFNDLF</sequence>
<evidence type="ECO:0000313" key="4">
    <source>
        <dbReference type="Proteomes" id="UP000539957"/>
    </source>
</evidence>
<evidence type="ECO:0000259" key="2">
    <source>
        <dbReference type="PROSITE" id="PS50164"/>
    </source>
</evidence>
<evidence type="ECO:0000256" key="1">
    <source>
        <dbReference type="ARBA" id="ARBA00007435"/>
    </source>
</evidence>
<keyword evidence="3" id="KW-0255">Endonuclease</keyword>
<dbReference type="RefSeq" id="WP_184269798.1">
    <property type="nucleotide sequence ID" value="NZ_JACHKY010000003.1"/>
</dbReference>
<dbReference type="PANTHER" id="PTHR34477">
    <property type="entry name" value="UPF0213 PROTEIN YHBQ"/>
    <property type="match status" value="1"/>
</dbReference>
<protein>
    <submittedName>
        <fullName evidence="3">Putative endonuclease</fullName>
    </submittedName>
</protein>
<dbReference type="InterPro" id="IPR000305">
    <property type="entry name" value="GIY-YIG_endonuc"/>
</dbReference>
<comment type="similarity">
    <text evidence="1">Belongs to the UPF0213 family.</text>
</comment>
<dbReference type="EMBL" id="JACHKY010000003">
    <property type="protein sequence ID" value="MBB4798387.1"/>
    <property type="molecule type" value="Genomic_DNA"/>
</dbReference>
<accession>A0A7W7IQI5</accession>
<keyword evidence="3" id="KW-0378">Hydrolase</keyword>
<dbReference type="Gene3D" id="3.40.1440.10">
    <property type="entry name" value="GIY-YIG endonuclease"/>
    <property type="match status" value="1"/>
</dbReference>
<dbReference type="InterPro" id="IPR050190">
    <property type="entry name" value="UPF0213_domain"/>
</dbReference>
<reference evidence="3 4" key="1">
    <citation type="submission" date="2020-08" db="EMBL/GenBank/DDBJ databases">
        <title>Functional genomics of gut bacteria from endangered species of beetles.</title>
        <authorList>
            <person name="Carlos-Shanley C."/>
        </authorList>
    </citation>
    <scope>NUCLEOTIDE SEQUENCE [LARGE SCALE GENOMIC DNA]</scope>
    <source>
        <strain evidence="3 4">S00123</strain>
    </source>
</reference>
<dbReference type="PANTHER" id="PTHR34477:SF5">
    <property type="entry name" value="BSL5627 PROTEIN"/>
    <property type="match status" value="1"/>
</dbReference>
<feature type="domain" description="GIY-YIG" evidence="2">
    <location>
        <begin position="1"/>
        <end position="78"/>
    </location>
</feature>
<dbReference type="Pfam" id="PF01541">
    <property type="entry name" value="GIY-YIG"/>
    <property type="match status" value="1"/>
</dbReference>
<organism evidence="3 4">
    <name type="scientific">Brevundimonas bullata</name>
    <dbReference type="NCBI Taxonomy" id="13160"/>
    <lineage>
        <taxon>Bacteria</taxon>
        <taxon>Pseudomonadati</taxon>
        <taxon>Pseudomonadota</taxon>
        <taxon>Alphaproteobacteria</taxon>
        <taxon>Caulobacterales</taxon>
        <taxon>Caulobacteraceae</taxon>
        <taxon>Brevundimonas</taxon>
    </lineage>
</organism>
<dbReference type="PROSITE" id="PS50164">
    <property type="entry name" value="GIY_YIG"/>
    <property type="match status" value="1"/>
</dbReference>
<name>A0A7W7IQI5_9CAUL</name>
<dbReference type="GO" id="GO:0004519">
    <property type="term" value="F:endonuclease activity"/>
    <property type="evidence" value="ECO:0007669"/>
    <property type="project" value="UniProtKB-KW"/>
</dbReference>
<dbReference type="CDD" id="cd10448">
    <property type="entry name" value="GIY-YIG_unchar_3"/>
    <property type="match status" value="1"/>
</dbReference>
<dbReference type="AlphaFoldDB" id="A0A7W7IQI5"/>
<keyword evidence="3" id="KW-0540">Nuclease</keyword>
<dbReference type="Proteomes" id="UP000539957">
    <property type="component" value="Unassembled WGS sequence"/>
</dbReference>